<dbReference type="GO" id="GO:0005774">
    <property type="term" value="C:vacuolar membrane"/>
    <property type="evidence" value="ECO:0007669"/>
    <property type="project" value="TreeGrafter"/>
</dbReference>
<dbReference type="EnsemblMetazoa" id="AAEL005854-RC">
    <property type="protein sequence ID" value="AAEL005854-PC"/>
    <property type="gene ID" value="AAEL005854"/>
</dbReference>
<evidence type="ECO:0000313" key="7">
    <source>
        <dbReference type="Proteomes" id="UP000008820"/>
    </source>
</evidence>
<reference evidence="6" key="2">
    <citation type="submission" date="2020-05" db="UniProtKB">
        <authorList>
            <consortium name="EnsemblMetazoa"/>
        </authorList>
    </citation>
    <scope>IDENTIFICATION</scope>
    <source>
        <strain evidence="6">LVP_AGWG</strain>
    </source>
</reference>
<dbReference type="AlphaFoldDB" id="A0A6I8TC20"/>
<evidence type="ECO:0000259" key="5">
    <source>
        <dbReference type="Pfam" id="PF01490"/>
    </source>
</evidence>
<keyword evidence="3" id="KW-1133">Transmembrane helix</keyword>
<reference evidence="6 7" key="1">
    <citation type="submission" date="2017-06" db="EMBL/GenBank/DDBJ databases">
        <title>Aedes aegypti genome working group (AGWG) sequencing and assembly.</title>
        <authorList>
            <consortium name="Aedes aegypti Genome Working Group (AGWG)"/>
            <person name="Matthews B.J."/>
        </authorList>
    </citation>
    <scope>NUCLEOTIDE SEQUENCE [LARGE SCALE GENOMIC DNA]</scope>
    <source>
        <strain evidence="6 7">LVP_AGWG</strain>
    </source>
</reference>
<gene>
    <name evidence="6" type="primary">5579844</name>
</gene>
<proteinExistence type="predicted"/>
<protein>
    <recommendedName>
        <fullName evidence="5">Amino acid transporter transmembrane domain-containing protein</fullName>
    </recommendedName>
</protein>
<dbReference type="InterPro" id="IPR013057">
    <property type="entry name" value="AA_transpt_TM"/>
</dbReference>
<evidence type="ECO:0000256" key="4">
    <source>
        <dbReference type="ARBA" id="ARBA00023136"/>
    </source>
</evidence>
<evidence type="ECO:0000256" key="3">
    <source>
        <dbReference type="ARBA" id="ARBA00022989"/>
    </source>
</evidence>
<evidence type="ECO:0000256" key="2">
    <source>
        <dbReference type="ARBA" id="ARBA00022692"/>
    </source>
</evidence>
<sequence>MNYNIWYKSDQDGPFSYNYASVGYLIAEEAEELPAGFVKDDGDYDPFINRQIKKPNSNFGTLIHLVKGSLGTGIMAIPLAFKNGGLFFGAIGIIAVCFLYVHCVDLLVGTAHKACKRYRVPTLGFAETADIVLVNGPSTVRRFASFARNYIDGMLVFHSLLIFCLFQIFIATSLRDVINNQLQIAWSTGVYVAIVTVLIALIIQIRVLKYLVPFSALSNALMIIAFGITLSFLVNEPVSLDNRNLWPEWNRLPFFISTILFAIQGIRFVLPIENKMKHPQNFLGTCGVVSQAIAFLSILYIATGFFGYARYGDDTKASITLNLPSDSRLAEFTRLLAALSALFQMGLGFYVPMEIIWRRIETKIPEDHHNVAQIAIRFGLMTILTAISVGVPDLQLFVGLVGSFCSSNLVLLVPVLVDTVFRWPNDYGPCGWIILKNVILAVFGVLLLVFGTYSSIRRIIKTYE</sequence>
<evidence type="ECO:0000313" key="6">
    <source>
        <dbReference type="EnsemblMetazoa" id="AAEL005854-PC"/>
    </source>
</evidence>
<dbReference type="InParanoid" id="A0A6I8TC20"/>
<keyword evidence="2" id="KW-0812">Transmembrane</keyword>
<evidence type="ECO:0000256" key="1">
    <source>
        <dbReference type="ARBA" id="ARBA00004141"/>
    </source>
</evidence>
<comment type="subcellular location">
    <subcellularLocation>
        <location evidence="1">Membrane</location>
        <topology evidence="1">Multi-pass membrane protein</topology>
    </subcellularLocation>
</comment>
<dbReference type="OrthoDB" id="1684102at2759"/>
<dbReference type="Proteomes" id="UP000008820">
    <property type="component" value="Chromosome 3"/>
</dbReference>
<feature type="domain" description="Amino acid transporter transmembrane" evidence="5">
    <location>
        <begin position="57"/>
        <end position="456"/>
    </location>
</feature>
<keyword evidence="4" id="KW-0472">Membrane</keyword>
<dbReference type="PANTHER" id="PTHR22950">
    <property type="entry name" value="AMINO ACID TRANSPORTER"/>
    <property type="match status" value="1"/>
</dbReference>
<organism evidence="6 7">
    <name type="scientific">Aedes aegypti</name>
    <name type="common">Yellowfever mosquito</name>
    <name type="synonym">Culex aegypti</name>
    <dbReference type="NCBI Taxonomy" id="7159"/>
    <lineage>
        <taxon>Eukaryota</taxon>
        <taxon>Metazoa</taxon>
        <taxon>Ecdysozoa</taxon>
        <taxon>Arthropoda</taxon>
        <taxon>Hexapoda</taxon>
        <taxon>Insecta</taxon>
        <taxon>Pterygota</taxon>
        <taxon>Neoptera</taxon>
        <taxon>Endopterygota</taxon>
        <taxon>Diptera</taxon>
        <taxon>Nematocera</taxon>
        <taxon>Culicoidea</taxon>
        <taxon>Culicidae</taxon>
        <taxon>Culicinae</taxon>
        <taxon>Aedini</taxon>
        <taxon>Aedes</taxon>
        <taxon>Stegomyia</taxon>
    </lineage>
</organism>
<dbReference type="Pfam" id="PF01490">
    <property type="entry name" value="Aa_trans"/>
    <property type="match status" value="1"/>
</dbReference>
<accession>A0A6I8TC20</accession>
<dbReference type="GO" id="GO:0015179">
    <property type="term" value="F:L-amino acid transmembrane transporter activity"/>
    <property type="evidence" value="ECO:0007669"/>
    <property type="project" value="TreeGrafter"/>
</dbReference>
<keyword evidence="7" id="KW-1185">Reference proteome</keyword>
<name>A0A6I8TC20_AEDAE</name>
<dbReference type="PANTHER" id="PTHR22950:SF494">
    <property type="entry name" value="GH04538P"/>
    <property type="match status" value="1"/>
</dbReference>